<dbReference type="EMBL" id="KN837253">
    <property type="protein sequence ID" value="KIJ30863.1"/>
    <property type="molecule type" value="Genomic_DNA"/>
</dbReference>
<name>A0A0C9TLU2_SPHS4</name>
<dbReference type="Proteomes" id="UP000054279">
    <property type="component" value="Unassembled WGS sequence"/>
</dbReference>
<evidence type="ECO:0000313" key="3">
    <source>
        <dbReference type="Proteomes" id="UP000054279"/>
    </source>
</evidence>
<gene>
    <name evidence="2" type="ORF">M422DRAFT_267574</name>
</gene>
<proteinExistence type="predicted"/>
<dbReference type="HOGENOM" id="CLU_054814_0_0_1"/>
<feature type="compositionally biased region" description="Low complexity" evidence="1">
    <location>
        <begin position="43"/>
        <end position="52"/>
    </location>
</feature>
<protein>
    <submittedName>
        <fullName evidence="2">Unplaced genomic scaffold SPHSTscaffold_178, whole genome shotgun sequence</fullName>
    </submittedName>
</protein>
<accession>A0A0C9TLU2</accession>
<sequence>MPTTRSQARQTTLHLPRNSPSWDCEDGSLPEEDSSQQSLCSASPQQSESSPPSERDQNLESDDGNTSKHVKNVRSPYWLPWQDQFLAAEVAKHESFLATRRNGQMAWSKLAEEMEKDSREKGTVIKRSGPACRTRFKRILAAHQKEETKSLQKTGVNEEIDAHIQTLTDLISLIDAHNLVKEKASTGARTKASKEQAAALELKDAVMNGIRPRNTLMDISQLDGATAREKQGQRK</sequence>
<organism evidence="2 3">
    <name type="scientific">Sphaerobolus stellatus (strain SS14)</name>
    <dbReference type="NCBI Taxonomy" id="990650"/>
    <lineage>
        <taxon>Eukaryota</taxon>
        <taxon>Fungi</taxon>
        <taxon>Dikarya</taxon>
        <taxon>Basidiomycota</taxon>
        <taxon>Agaricomycotina</taxon>
        <taxon>Agaricomycetes</taxon>
        <taxon>Phallomycetidae</taxon>
        <taxon>Geastrales</taxon>
        <taxon>Sphaerobolaceae</taxon>
        <taxon>Sphaerobolus</taxon>
    </lineage>
</organism>
<evidence type="ECO:0000256" key="1">
    <source>
        <dbReference type="SAM" id="MobiDB-lite"/>
    </source>
</evidence>
<dbReference type="OrthoDB" id="3265199at2759"/>
<keyword evidence="3" id="KW-1185">Reference proteome</keyword>
<feature type="compositionally biased region" description="Acidic residues" evidence="1">
    <location>
        <begin position="23"/>
        <end position="34"/>
    </location>
</feature>
<evidence type="ECO:0000313" key="2">
    <source>
        <dbReference type="EMBL" id="KIJ30863.1"/>
    </source>
</evidence>
<reference evidence="2 3" key="1">
    <citation type="submission" date="2014-06" db="EMBL/GenBank/DDBJ databases">
        <title>Evolutionary Origins and Diversification of the Mycorrhizal Mutualists.</title>
        <authorList>
            <consortium name="DOE Joint Genome Institute"/>
            <consortium name="Mycorrhizal Genomics Consortium"/>
            <person name="Kohler A."/>
            <person name="Kuo A."/>
            <person name="Nagy L.G."/>
            <person name="Floudas D."/>
            <person name="Copeland A."/>
            <person name="Barry K.W."/>
            <person name="Cichocki N."/>
            <person name="Veneault-Fourrey C."/>
            <person name="LaButti K."/>
            <person name="Lindquist E.A."/>
            <person name="Lipzen A."/>
            <person name="Lundell T."/>
            <person name="Morin E."/>
            <person name="Murat C."/>
            <person name="Riley R."/>
            <person name="Ohm R."/>
            <person name="Sun H."/>
            <person name="Tunlid A."/>
            <person name="Henrissat B."/>
            <person name="Grigoriev I.V."/>
            <person name="Hibbett D.S."/>
            <person name="Martin F."/>
        </authorList>
    </citation>
    <scope>NUCLEOTIDE SEQUENCE [LARGE SCALE GENOMIC DNA]</scope>
    <source>
        <strain evidence="2 3">SS14</strain>
    </source>
</reference>
<feature type="compositionally biased region" description="Polar residues" evidence="1">
    <location>
        <begin position="1"/>
        <end position="21"/>
    </location>
</feature>
<dbReference type="AlphaFoldDB" id="A0A0C9TLU2"/>
<feature type="region of interest" description="Disordered" evidence="1">
    <location>
        <begin position="1"/>
        <end position="71"/>
    </location>
</feature>